<evidence type="ECO:0000256" key="1">
    <source>
        <dbReference type="SAM" id="Phobius"/>
    </source>
</evidence>
<proteinExistence type="predicted"/>
<evidence type="ECO:0000313" key="2">
    <source>
        <dbReference type="EMBL" id="OGZ21393.1"/>
    </source>
</evidence>
<dbReference type="EMBL" id="MHMD01000024">
    <property type="protein sequence ID" value="OGZ21393.1"/>
    <property type="molecule type" value="Genomic_DNA"/>
</dbReference>
<feature type="transmembrane region" description="Helical" evidence="1">
    <location>
        <begin position="112"/>
        <end position="134"/>
    </location>
</feature>
<dbReference type="STRING" id="1801668.A3D46_02650"/>
<keyword evidence="1" id="KW-1133">Transmembrane helix</keyword>
<feature type="transmembrane region" description="Helical" evidence="1">
    <location>
        <begin position="141"/>
        <end position="162"/>
    </location>
</feature>
<reference evidence="2 3" key="1">
    <citation type="journal article" date="2016" name="Nat. Commun.">
        <title>Thousands of microbial genomes shed light on interconnected biogeochemical processes in an aquifer system.</title>
        <authorList>
            <person name="Anantharaman K."/>
            <person name="Brown C.T."/>
            <person name="Hug L.A."/>
            <person name="Sharon I."/>
            <person name="Castelle C.J."/>
            <person name="Probst A.J."/>
            <person name="Thomas B.C."/>
            <person name="Singh A."/>
            <person name="Wilkins M.J."/>
            <person name="Karaoz U."/>
            <person name="Brodie E.L."/>
            <person name="Williams K.H."/>
            <person name="Hubbard S.S."/>
            <person name="Banfield J.F."/>
        </authorList>
    </citation>
    <scope>NUCLEOTIDE SEQUENCE [LARGE SCALE GENOMIC DNA]</scope>
</reference>
<sequence length="205" mass="23517">MDLRNKLSYHFIVASMSFLLGFGFYSLGIELGRVIAGVAFTLLFLTLIIGPLMRLWKPALEALPWQLPWSWRGELGIWFTIVSIIHMLFIFYGKQWDVMGYLVGMRLSDLVALAALFLALILTATSFGSVIKFLGVASWKWLHSLAYVIFYLISAHVINHAFLRPDRPEDWLHWVYLIMILIVIALQFSAFVKGVADYRKSLKTQ</sequence>
<dbReference type="Proteomes" id="UP000178703">
    <property type="component" value="Unassembled WGS sequence"/>
</dbReference>
<protein>
    <submittedName>
        <fullName evidence="2">Uncharacterized protein</fullName>
    </submittedName>
</protein>
<name>A0A1G2E6B8_9BACT</name>
<accession>A0A1G2E6B8</accession>
<evidence type="ECO:0000313" key="3">
    <source>
        <dbReference type="Proteomes" id="UP000178703"/>
    </source>
</evidence>
<feature type="transmembrane region" description="Helical" evidence="1">
    <location>
        <begin position="174"/>
        <end position="196"/>
    </location>
</feature>
<feature type="transmembrane region" description="Helical" evidence="1">
    <location>
        <begin position="34"/>
        <end position="55"/>
    </location>
</feature>
<feature type="transmembrane region" description="Helical" evidence="1">
    <location>
        <begin position="75"/>
        <end position="92"/>
    </location>
</feature>
<comment type="caution">
    <text evidence="2">The sequence shown here is derived from an EMBL/GenBank/DDBJ whole genome shotgun (WGS) entry which is preliminary data.</text>
</comment>
<feature type="transmembrane region" description="Helical" evidence="1">
    <location>
        <begin position="7"/>
        <end position="28"/>
    </location>
</feature>
<gene>
    <name evidence="2" type="ORF">A3D46_02650</name>
</gene>
<keyword evidence="1" id="KW-0812">Transmembrane</keyword>
<organism evidence="2 3">
    <name type="scientific">Candidatus Nealsonbacteria bacterium RIFCSPHIGHO2_02_FULL_43_13</name>
    <dbReference type="NCBI Taxonomy" id="1801668"/>
    <lineage>
        <taxon>Bacteria</taxon>
        <taxon>Candidatus Nealsoniibacteriota</taxon>
    </lineage>
</organism>
<keyword evidence="1" id="KW-0472">Membrane</keyword>
<dbReference type="AlphaFoldDB" id="A0A1G2E6B8"/>